<keyword evidence="3" id="KW-1003">Cell membrane</keyword>
<comment type="subcellular location">
    <subcellularLocation>
        <location evidence="1">Cell membrane</location>
        <topology evidence="1">Multi-pass membrane protein</topology>
    </subcellularLocation>
</comment>
<dbReference type="GO" id="GO:0005886">
    <property type="term" value="C:plasma membrane"/>
    <property type="evidence" value="ECO:0007669"/>
    <property type="project" value="UniProtKB-SubCell"/>
</dbReference>
<dbReference type="AlphaFoldDB" id="A0A561V7F3"/>
<feature type="transmembrane region" description="Helical" evidence="7">
    <location>
        <begin position="6"/>
        <end position="21"/>
    </location>
</feature>
<keyword evidence="4 7" id="KW-0812">Transmembrane</keyword>
<reference evidence="8 9" key="1">
    <citation type="submission" date="2019-06" db="EMBL/GenBank/DDBJ databases">
        <title>Sequencing the genomes of 1000 actinobacteria strains.</title>
        <authorList>
            <person name="Klenk H.-P."/>
        </authorList>
    </citation>
    <scope>NUCLEOTIDE SEQUENCE [LARGE SCALE GENOMIC DNA]</scope>
    <source>
        <strain evidence="8 9">DSM 46699</strain>
    </source>
</reference>
<feature type="transmembrane region" description="Helical" evidence="7">
    <location>
        <begin position="28"/>
        <end position="54"/>
    </location>
</feature>
<dbReference type="Proteomes" id="UP000316184">
    <property type="component" value="Unassembled WGS sequence"/>
</dbReference>
<gene>
    <name evidence="8" type="ORF">FHU35_11144</name>
</gene>
<sequence length="88" mass="9189">MTIVGWIVFGLIAGFLARAIVPGKDDIGLLMTIVLGVVGSVVGGFVFGLFTVGLRGFQPAGWIGSVIGAIIVLVIYNAVTGRKRRSRS</sequence>
<evidence type="ECO:0000313" key="8">
    <source>
        <dbReference type="EMBL" id="TWG07528.1"/>
    </source>
</evidence>
<evidence type="ECO:0000256" key="2">
    <source>
        <dbReference type="ARBA" id="ARBA00011006"/>
    </source>
</evidence>
<evidence type="ECO:0000313" key="9">
    <source>
        <dbReference type="Proteomes" id="UP000316184"/>
    </source>
</evidence>
<keyword evidence="6 7" id="KW-0472">Membrane</keyword>
<evidence type="ECO:0000256" key="3">
    <source>
        <dbReference type="ARBA" id="ARBA00022475"/>
    </source>
</evidence>
<evidence type="ECO:0000256" key="5">
    <source>
        <dbReference type="ARBA" id="ARBA00022989"/>
    </source>
</evidence>
<evidence type="ECO:0000256" key="4">
    <source>
        <dbReference type="ARBA" id="ARBA00022692"/>
    </source>
</evidence>
<name>A0A561V7F3_9PSEU</name>
<organism evidence="8 9">
    <name type="scientific">Saccharopolyspora dendranthemae</name>
    <dbReference type="NCBI Taxonomy" id="1181886"/>
    <lineage>
        <taxon>Bacteria</taxon>
        <taxon>Bacillati</taxon>
        <taxon>Actinomycetota</taxon>
        <taxon>Actinomycetes</taxon>
        <taxon>Pseudonocardiales</taxon>
        <taxon>Pseudonocardiaceae</taxon>
        <taxon>Saccharopolyspora</taxon>
    </lineage>
</organism>
<evidence type="ECO:0000256" key="7">
    <source>
        <dbReference type="SAM" id="Phobius"/>
    </source>
</evidence>
<proteinExistence type="inferred from homology"/>
<dbReference type="Pfam" id="PF04226">
    <property type="entry name" value="Transgly_assoc"/>
    <property type="match status" value="1"/>
</dbReference>
<dbReference type="PANTHER" id="PTHR33884:SF3">
    <property type="entry name" value="UPF0410 PROTEIN YMGE"/>
    <property type="match status" value="1"/>
</dbReference>
<dbReference type="EMBL" id="VIWX01000001">
    <property type="protein sequence ID" value="TWG07528.1"/>
    <property type="molecule type" value="Genomic_DNA"/>
</dbReference>
<protein>
    <submittedName>
        <fullName evidence="8">Putative membrane protein YeaQ/YmgE (Transglycosylase-associated protein family)</fullName>
    </submittedName>
</protein>
<accession>A0A561V7F3</accession>
<feature type="transmembrane region" description="Helical" evidence="7">
    <location>
        <begin position="60"/>
        <end position="79"/>
    </location>
</feature>
<keyword evidence="9" id="KW-1185">Reference proteome</keyword>
<comment type="caution">
    <text evidence="8">The sequence shown here is derived from an EMBL/GenBank/DDBJ whole genome shotgun (WGS) entry which is preliminary data.</text>
</comment>
<evidence type="ECO:0000256" key="1">
    <source>
        <dbReference type="ARBA" id="ARBA00004651"/>
    </source>
</evidence>
<comment type="similarity">
    <text evidence="2">Belongs to the UPF0410 family.</text>
</comment>
<keyword evidence="5 7" id="KW-1133">Transmembrane helix</keyword>
<evidence type="ECO:0000256" key="6">
    <source>
        <dbReference type="ARBA" id="ARBA00023136"/>
    </source>
</evidence>
<dbReference type="PANTHER" id="PTHR33884">
    <property type="entry name" value="UPF0410 PROTEIN YMGE"/>
    <property type="match status" value="1"/>
</dbReference>
<dbReference type="InterPro" id="IPR007341">
    <property type="entry name" value="Transgly_assoc"/>
</dbReference>